<feature type="region of interest" description="Disordered" evidence="5">
    <location>
        <begin position="127"/>
        <end position="149"/>
    </location>
</feature>
<dbReference type="PROSITE" id="PS51192">
    <property type="entry name" value="HELICASE_ATP_BIND_1"/>
    <property type="match status" value="1"/>
</dbReference>
<dbReference type="EMBL" id="JACTNZ010000004">
    <property type="protein sequence ID" value="KAG5555075.1"/>
    <property type="molecule type" value="Genomic_DNA"/>
</dbReference>
<dbReference type="Gene3D" id="3.40.50.300">
    <property type="entry name" value="P-loop containing nucleotide triphosphate hydrolases"/>
    <property type="match status" value="1"/>
</dbReference>
<evidence type="ECO:0000313" key="8">
    <source>
        <dbReference type="Proteomes" id="UP000823749"/>
    </source>
</evidence>
<dbReference type="InterPro" id="IPR014001">
    <property type="entry name" value="Helicase_ATP-bd"/>
</dbReference>
<dbReference type="GO" id="GO:0016787">
    <property type="term" value="F:hydrolase activity"/>
    <property type="evidence" value="ECO:0007669"/>
    <property type="project" value="UniProtKB-KW"/>
</dbReference>
<dbReference type="Proteomes" id="UP000823749">
    <property type="component" value="Chromosome 4"/>
</dbReference>
<sequence length="197" mass="23205">MIIHYHIPTMMLLPWEQVLVLDEADCILDGGFKKALNAIVSQLPKHRQTFLFSATQMKLVQDLARLSLKDPEYLSVHEESIRFVFEAFNKHPLEMSSWKDEAGDSLFQFVAASKRYANLREELKEEDKEDKLLDRQRGKEKQMKEKGTEGSMRMILRVRRIFLGQMENRTNKRSKKYFDSDSDDAERVRETMPTLFL</sequence>
<accession>A0AAV6KRE5</accession>
<reference evidence="7" key="1">
    <citation type="submission" date="2020-08" db="EMBL/GenBank/DDBJ databases">
        <title>Plant Genome Project.</title>
        <authorList>
            <person name="Zhang R.-G."/>
        </authorList>
    </citation>
    <scope>NUCLEOTIDE SEQUENCE</scope>
    <source>
        <strain evidence="7">WSP0</strain>
        <tissue evidence="7">Leaf</tissue>
    </source>
</reference>
<keyword evidence="4" id="KW-0067">ATP-binding</keyword>
<evidence type="ECO:0000313" key="7">
    <source>
        <dbReference type="EMBL" id="KAG5555075.1"/>
    </source>
</evidence>
<evidence type="ECO:0000256" key="3">
    <source>
        <dbReference type="ARBA" id="ARBA00022806"/>
    </source>
</evidence>
<dbReference type="GO" id="GO:0005524">
    <property type="term" value="F:ATP binding"/>
    <property type="evidence" value="ECO:0007669"/>
    <property type="project" value="UniProtKB-KW"/>
</dbReference>
<keyword evidence="3" id="KW-0347">Helicase</keyword>
<dbReference type="PANTHER" id="PTHR47959:SF1">
    <property type="entry name" value="ATP-DEPENDENT RNA HELICASE DBPA"/>
    <property type="match status" value="1"/>
</dbReference>
<keyword evidence="1" id="KW-0547">Nucleotide-binding</keyword>
<dbReference type="AlphaFoldDB" id="A0AAV6KRE5"/>
<organism evidence="7 8">
    <name type="scientific">Rhododendron griersonianum</name>
    <dbReference type="NCBI Taxonomy" id="479676"/>
    <lineage>
        <taxon>Eukaryota</taxon>
        <taxon>Viridiplantae</taxon>
        <taxon>Streptophyta</taxon>
        <taxon>Embryophyta</taxon>
        <taxon>Tracheophyta</taxon>
        <taxon>Spermatophyta</taxon>
        <taxon>Magnoliopsida</taxon>
        <taxon>eudicotyledons</taxon>
        <taxon>Gunneridae</taxon>
        <taxon>Pentapetalae</taxon>
        <taxon>asterids</taxon>
        <taxon>Ericales</taxon>
        <taxon>Ericaceae</taxon>
        <taxon>Ericoideae</taxon>
        <taxon>Rhodoreae</taxon>
        <taxon>Rhododendron</taxon>
    </lineage>
</organism>
<keyword evidence="8" id="KW-1185">Reference proteome</keyword>
<dbReference type="Pfam" id="PF00270">
    <property type="entry name" value="DEAD"/>
    <property type="match status" value="1"/>
</dbReference>
<dbReference type="PANTHER" id="PTHR47959">
    <property type="entry name" value="ATP-DEPENDENT RNA HELICASE RHLE-RELATED"/>
    <property type="match status" value="1"/>
</dbReference>
<protein>
    <recommendedName>
        <fullName evidence="6">Helicase ATP-binding domain-containing protein</fullName>
    </recommendedName>
</protein>
<evidence type="ECO:0000256" key="2">
    <source>
        <dbReference type="ARBA" id="ARBA00022801"/>
    </source>
</evidence>
<dbReference type="InterPro" id="IPR050079">
    <property type="entry name" value="DEAD_box_RNA_helicase"/>
</dbReference>
<dbReference type="GO" id="GO:0005829">
    <property type="term" value="C:cytosol"/>
    <property type="evidence" value="ECO:0007669"/>
    <property type="project" value="TreeGrafter"/>
</dbReference>
<feature type="compositionally biased region" description="Basic and acidic residues" evidence="5">
    <location>
        <begin position="127"/>
        <end position="148"/>
    </location>
</feature>
<keyword evidence="2" id="KW-0378">Hydrolase</keyword>
<evidence type="ECO:0000256" key="1">
    <source>
        <dbReference type="ARBA" id="ARBA00022741"/>
    </source>
</evidence>
<evidence type="ECO:0000256" key="5">
    <source>
        <dbReference type="SAM" id="MobiDB-lite"/>
    </source>
</evidence>
<evidence type="ECO:0000256" key="4">
    <source>
        <dbReference type="ARBA" id="ARBA00022840"/>
    </source>
</evidence>
<evidence type="ECO:0000259" key="6">
    <source>
        <dbReference type="PROSITE" id="PS51192"/>
    </source>
</evidence>
<dbReference type="GO" id="GO:0003676">
    <property type="term" value="F:nucleic acid binding"/>
    <property type="evidence" value="ECO:0007669"/>
    <property type="project" value="InterPro"/>
</dbReference>
<dbReference type="InterPro" id="IPR027417">
    <property type="entry name" value="P-loop_NTPase"/>
</dbReference>
<proteinExistence type="predicted"/>
<gene>
    <name evidence="7" type="ORF">RHGRI_012566</name>
</gene>
<feature type="domain" description="Helicase ATP-binding" evidence="6">
    <location>
        <begin position="1"/>
        <end position="74"/>
    </location>
</feature>
<name>A0AAV6KRE5_9ERIC</name>
<dbReference type="SUPFAM" id="SSF52540">
    <property type="entry name" value="P-loop containing nucleoside triphosphate hydrolases"/>
    <property type="match status" value="1"/>
</dbReference>
<comment type="caution">
    <text evidence="7">The sequence shown here is derived from an EMBL/GenBank/DDBJ whole genome shotgun (WGS) entry which is preliminary data.</text>
</comment>
<dbReference type="GO" id="GO:0003724">
    <property type="term" value="F:RNA helicase activity"/>
    <property type="evidence" value="ECO:0007669"/>
    <property type="project" value="TreeGrafter"/>
</dbReference>
<dbReference type="InterPro" id="IPR011545">
    <property type="entry name" value="DEAD/DEAH_box_helicase_dom"/>
</dbReference>